<dbReference type="EMBL" id="MU839019">
    <property type="protein sequence ID" value="KAK1764560.1"/>
    <property type="molecule type" value="Genomic_DNA"/>
</dbReference>
<feature type="transmembrane region" description="Helical" evidence="1">
    <location>
        <begin position="12"/>
        <end position="34"/>
    </location>
</feature>
<gene>
    <name evidence="2" type="ORF">QBC33DRAFT_188610</name>
</gene>
<reference evidence="2" key="1">
    <citation type="submission" date="2023-06" db="EMBL/GenBank/DDBJ databases">
        <title>Genome-scale phylogeny and comparative genomics of the fungal order Sordariales.</title>
        <authorList>
            <consortium name="Lawrence Berkeley National Laboratory"/>
            <person name="Hensen N."/>
            <person name="Bonometti L."/>
            <person name="Westerberg I."/>
            <person name="Brannstrom I.O."/>
            <person name="Guillou S."/>
            <person name="Cros-Aarteil S."/>
            <person name="Calhoun S."/>
            <person name="Haridas S."/>
            <person name="Kuo A."/>
            <person name="Mondo S."/>
            <person name="Pangilinan J."/>
            <person name="Riley R."/>
            <person name="Labutti K."/>
            <person name="Andreopoulos B."/>
            <person name="Lipzen A."/>
            <person name="Chen C."/>
            <person name="Yanf M."/>
            <person name="Daum C."/>
            <person name="Ng V."/>
            <person name="Clum A."/>
            <person name="Steindorff A."/>
            <person name="Ohm R."/>
            <person name="Martin F."/>
            <person name="Silar P."/>
            <person name="Natvig D."/>
            <person name="Lalanne C."/>
            <person name="Gautier V."/>
            <person name="Ament-Velasquez S.L."/>
            <person name="Kruys A."/>
            <person name="Hutchinson M.I."/>
            <person name="Powell A.J."/>
            <person name="Barry K."/>
            <person name="Miller A.N."/>
            <person name="Grigoriev I.V."/>
            <person name="Debuchy R."/>
            <person name="Gladieux P."/>
            <person name="Thoren M.H."/>
            <person name="Johannesson H."/>
        </authorList>
    </citation>
    <scope>NUCLEOTIDE SEQUENCE</scope>
    <source>
        <strain evidence="2">8032-3</strain>
    </source>
</reference>
<dbReference type="Proteomes" id="UP001244011">
    <property type="component" value="Unassembled WGS sequence"/>
</dbReference>
<dbReference type="GeneID" id="85305690"/>
<dbReference type="InterPro" id="IPR021047">
    <property type="entry name" value="Mannosyltransferase_CMT1"/>
</dbReference>
<dbReference type="RefSeq" id="XP_060280773.1">
    <property type="nucleotide sequence ID" value="XM_060422503.1"/>
</dbReference>
<proteinExistence type="predicted"/>
<dbReference type="AlphaFoldDB" id="A0AAJ0BUJ5"/>
<organism evidence="2 3">
    <name type="scientific">Phialemonium atrogriseum</name>
    <dbReference type="NCBI Taxonomy" id="1093897"/>
    <lineage>
        <taxon>Eukaryota</taxon>
        <taxon>Fungi</taxon>
        <taxon>Dikarya</taxon>
        <taxon>Ascomycota</taxon>
        <taxon>Pezizomycotina</taxon>
        <taxon>Sordariomycetes</taxon>
        <taxon>Sordariomycetidae</taxon>
        <taxon>Cephalothecales</taxon>
        <taxon>Cephalothecaceae</taxon>
        <taxon>Phialemonium</taxon>
    </lineage>
</organism>
<sequence>MLLKPRLPRRLPVYLRHALAILVLFSLIDALLLISGRPYTDRDPTHHAVPPEVSVFIVSVHRNNEAVLRAAWNDAVMRLASRLGPRNVHFSAVEGGSQDGTKAALMELKGRLDDAGVANSISLGMNVWEQVGELSTRPDPLREREPGWIWNKEDGHYDMRRIPYLARVRNQAMEPLKMLERKGRRFDKVLWLNDVVFDTEDFLTLLNTRDGHYAAACSMDFKDYPYYYDTFALRDELGQKTASDYWPWFASATARASARKAEPVEVFSCWNGMVLFDSTPFYADPPLRFRGIDDSLADLHLEASECCLIHADNVLSRDPGKGVWLNPNVRVGYTPAAYGRVKGGRFPGPSATVVGAWSNRWSRLRAGVQFSLETRAVRSRLKKWGSETPAGELTRAEPGEPCLINEMQIMWQNGWRHL</sequence>
<evidence type="ECO:0000313" key="3">
    <source>
        <dbReference type="Proteomes" id="UP001244011"/>
    </source>
</evidence>
<keyword evidence="1" id="KW-1133">Transmembrane helix</keyword>
<keyword evidence="3" id="KW-1185">Reference proteome</keyword>
<dbReference type="PANTHER" id="PTHR34144">
    <property type="entry name" value="CHROMOSOME 8, WHOLE GENOME SHOTGUN SEQUENCE"/>
    <property type="match status" value="1"/>
</dbReference>
<accession>A0AAJ0BUJ5</accession>
<comment type="caution">
    <text evidence="2">The sequence shown here is derived from an EMBL/GenBank/DDBJ whole genome shotgun (WGS) entry which is preliminary data.</text>
</comment>
<keyword evidence="1" id="KW-0472">Membrane</keyword>
<keyword evidence="1" id="KW-0812">Transmembrane</keyword>
<evidence type="ECO:0000313" key="2">
    <source>
        <dbReference type="EMBL" id="KAK1764560.1"/>
    </source>
</evidence>
<name>A0AAJ0BUJ5_9PEZI</name>
<evidence type="ECO:0000256" key="1">
    <source>
        <dbReference type="SAM" id="Phobius"/>
    </source>
</evidence>
<protein>
    <submittedName>
        <fullName evidence="2">Polysaccharide export protein</fullName>
    </submittedName>
</protein>
<dbReference type="Pfam" id="PF11735">
    <property type="entry name" value="CAP59_mtransfer"/>
    <property type="match status" value="1"/>
</dbReference>
<dbReference type="PANTHER" id="PTHR34144:SF7">
    <property type="entry name" value="EXPORT PROTEIN (CAP59), PUTATIVE (AFU_ORTHOLOGUE AFUA_7G05020)-RELATED"/>
    <property type="match status" value="1"/>
</dbReference>